<feature type="domain" description="Mycothiol-dependent maleylpyruvate isomerase metal-binding" evidence="1">
    <location>
        <begin position="9"/>
        <end position="149"/>
    </location>
</feature>
<dbReference type="EMBL" id="JARACI010001161">
    <property type="protein sequence ID" value="MDD9207840.1"/>
    <property type="molecule type" value="Genomic_DNA"/>
</dbReference>
<gene>
    <name evidence="2" type="ORF">PU560_15395</name>
</gene>
<dbReference type="Pfam" id="PF11716">
    <property type="entry name" value="MDMPI_N"/>
    <property type="match status" value="1"/>
</dbReference>
<evidence type="ECO:0000313" key="3">
    <source>
        <dbReference type="Proteomes" id="UP001165561"/>
    </source>
</evidence>
<dbReference type="InterPro" id="IPR024344">
    <property type="entry name" value="MDMPI_metal-binding"/>
</dbReference>
<dbReference type="Proteomes" id="UP001165561">
    <property type="component" value="Unassembled WGS sequence"/>
</dbReference>
<dbReference type="SUPFAM" id="SSF109854">
    <property type="entry name" value="DinB/YfiT-like putative metalloenzymes"/>
    <property type="match status" value="1"/>
</dbReference>
<protein>
    <submittedName>
        <fullName evidence="2">Maleylpyruvate isomerase N-terminal domain-containing protein</fullName>
    </submittedName>
</protein>
<accession>A0ABT5U0I5</accession>
<dbReference type="NCBIfam" id="TIGR03083">
    <property type="entry name" value="maleylpyruvate isomerase family mycothiol-dependent enzyme"/>
    <property type="match status" value="1"/>
</dbReference>
<keyword evidence="3" id="KW-1185">Reference proteome</keyword>
<proteinExistence type="predicted"/>
<comment type="caution">
    <text evidence="2">The sequence shown here is derived from an EMBL/GenBank/DDBJ whole genome shotgun (WGS) entry which is preliminary data.</text>
</comment>
<reference evidence="2" key="1">
    <citation type="submission" date="2023-02" db="EMBL/GenBank/DDBJ databases">
        <title>Georgenia sp.10Sc9-8, isolated from a soil sample collected from the Taklamakan desert.</title>
        <authorList>
            <person name="Liu S."/>
        </authorList>
    </citation>
    <scope>NUCLEOTIDE SEQUENCE</scope>
    <source>
        <strain evidence="2">10Sc9-8</strain>
    </source>
</reference>
<sequence length="201" mass="20834">MDTVREAFTEAAEAFVSAVADLTTDDWDLPGLGEWSVRDLVGHTSRALSTAAACLDRPTAGVQIPDAAAYYATAASAVDPRDVADRGRAAGVALGADPVATVTDLAARSVARVAAAPHGLTVTTVVGGMRFEDYLQTRVLELTVHGLDLLVATGQQPQLPDRPLRLTLHLLAELALRAGTGSDVALSLAGRRGLPPGFSVL</sequence>
<dbReference type="InterPro" id="IPR017517">
    <property type="entry name" value="Maleyloyr_isom"/>
</dbReference>
<dbReference type="GO" id="GO:0016853">
    <property type="term" value="F:isomerase activity"/>
    <property type="evidence" value="ECO:0007669"/>
    <property type="project" value="UniProtKB-KW"/>
</dbReference>
<organism evidence="2 3">
    <name type="scientific">Georgenia halotolerans</name>
    <dbReference type="NCBI Taxonomy" id="3028317"/>
    <lineage>
        <taxon>Bacteria</taxon>
        <taxon>Bacillati</taxon>
        <taxon>Actinomycetota</taxon>
        <taxon>Actinomycetes</taxon>
        <taxon>Micrococcales</taxon>
        <taxon>Bogoriellaceae</taxon>
        <taxon>Georgenia</taxon>
    </lineage>
</organism>
<dbReference type="Gene3D" id="1.20.120.450">
    <property type="entry name" value="dinb family like domain"/>
    <property type="match status" value="1"/>
</dbReference>
<evidence type="ECO:0000259" key="1">
    <source>
        <dbReference type="Pfam" id="PF11716"/>
    </source>
</evidence>
<name>A0ABT5U0I5_9MICO</name>
<keyword evidence="2" id="KW-0413">Isomerase</keyword>
<evidence type="ECO:0000313" key="2">
    <source>
        <dbReference type="EMBL" id="MDD9207840.1"/>
    </source>
</evidence>
<dbReference type="InterPro" id="IPR034660">
    <property type="entry name" value="DinB/YfiT-like"/>
</dbReference>